<feature type="region of interest" description="Disordered" evidence="1">
    <location>
        <begin position="15"/>
        <end position="42"/>
    </location>
</feature>
<gene>
    <name evidence="3" type="ORF">BHF71_09575</name>
</gene>
<dbReference type="EMBL" id="MIJF01000028">
    <property type="protein sequence ID" value="OEF99231.1"/>
    <property type="molecule type" value="Genomic_DNA"/>
</dbReference>
<proteinExistence type="predicted"/>
<organism evidence="3 4">
    <name type="scientific">Vulcanibacillus modesticaldus</name>
    <dbReference type="NCBI Taxonomy" id="337097"/>
    <lineage>
        <taxon>Bacteria</taxon>
        <taxon>Bacillati</taxon>
        <taxon>Bacillota</taxon>
        <taxon>Bacilli</taxon>
        <taxon>Bacillales</taxon>
        <taxon>Bacillaceae</taxon>
        <taxon>Vulcanibacillus</taxon>
    </lineage>
</organism>
<evidence type="ECO:0000313" key="3">
    <source>
        <dbReference type="EMBL" id="OEF99231.1"/>
    </source>
</evidence>
<keyword evidence="4" id="KW-1185">Reference proteome</keyword>
<accession>A0A1D2YU92</accession>
<dbReference type="InterPro" id="IPR018649">
    <property type="entry name" value="SHOCT"/>
</dbReference>
<dbReference type="OrthoDB" id="48047at2"/>
<comment type="caution">
    <text evidence="3">The sequence shown here is derived from an EMBL/GenBank/DDBJ whole genome shotgun (WGS) entry which is preliminary data.</text>
</comment>
<name>A0A1D2YU92_9BACI</name>
<dbReference type="Proteomes" id="UP000243739">
    <property type="component" value="Unassembled WGS sequence"/>
</dbReference>
<evidence type="ECO:0000313" key="4">
    <source>
        <dbReference type="Proteomes" id="UP000243739"/>
    </source>
</evidence>
<dbReference type="STRING" id="337097.BHF71_09575"/>
<feature type="compositionally biased region" description="Basic and acidic residues" evidence="1">
    <location>
        <begin position="15"/>
        <end position="38"/>
    </location>
</feature>
<dbReference type="RefSeq" id="WP_069656912.1">
    <property type="nucleotide sequence ID" value="NZ_MIJF01000028.1"/>
</dbReference>
<evidence type="ECO:0000259" key="2">
    <source>
        <dbReference type="Pfam" id="PF09851"/>
    </source>
</evidence>
<dbReference type="Pfam" id="PF09851">
    <property type="entry name" value="SHOCT"/>
    <property type="match status" value="1"/>
</dbReference>
<reference evidence="3 4" key="1">
    <citation type="submission" date="2016-09" db="EMBL/GenBank/DDBJ databases">
        <title>Draft genome sequence for the type strain of Vulcanibacillus modesticaldus BR, a strictly anaerobic, moderately thermophilic, and nitrate-reducing bacterium from deep sea-hydrothermal vents of the Mid-Atlantic Ridge.</title>
        <authorList>
            <person name="Abin C.A."/>
            <person name="Hollibaugh J.T."/>
        </authorList>
    </citation>
    <scope>NUCLEOTIDE SEQUENCE [LARGE SCALE GENOMIC DNA]</scope>
    <source>
        <strain evidence="3 4">BR</strain>
    </source>
</reference>
<feature type="domain" description="SHOCT" evidence="2">
    <location>
        <begin position="47"/>
        <end position="71"/>
    </location>
</feature>
<sequence>MGLFGCGGIGHIFRSRDHDHGRGHGRRYPEHETYDHLESSPQGDKSLEVLKMRFVKGEITEEEYLRMKKILTE</sequence>
<dbReference type="AlphaFoldDB" id="A0A1D2YU92"/>
<protein>
    <recommendedName>
        <fullName evidence="2">SHOCT domain-containing protein</fullName>
    </recommendedName>
</protein>
<evidence type="ECO:0000256" key="1">
    <source>
        <dbReference type="SAM" id="MobiDB-lite"/>
    </source>
</evidence>